<dbReference type="PROSITE" id="PS51708">
    <property type="entry name" value="CHAD"/>
    <property type="match status" value="1"/>
</dbReference>
<dbReference type="InterPro" id="IPR033469">
    <property type="entry name" value="CYTH-like_dom_sf"/>
</dbReference>
<name>A0ABX1S7S9_9PSEU</name>
<evidence type="ECO:0000259" key="1">
    <source>
        <dbReference type="PROSITE" id="PS51707"/>
    </source>
</evidence>
<proteinExistence type="predicted"/>
<dbReference type="Gene3D" id="2.40.320.10">
    <property type="entry name" value="Hypothetical Protein Pfu-838710-001"/>
    <property type="match status" value="1"/>
</dbReference>
<organism evidence="3 4">
    <name type="scientific">Pseudonocardia acidicola</name>
    <dbReference type="NCBI Taxonomy" id="2724939"/>
    <lineage>
        <taxon>Bacteria</taxon>
        <taxon>Bacillati</taxon>
        <taxon>Actinomycetota</taxon>
        <taxon>Actinomycetes</taxon>
        <taxon>Pseudonocardiales</taxon>
        <taxon>Pseudonocardiaceae</taxon>
        <taxon>Pseudonocardia</taxon>
    </lineage>
</organism>
<keyword evidence="4" id="KW-1185">Reference proteome</keyword>
<sequence length="510" mass="55694">MVRTVRETERKYEAGDGGVDLPTLVGRLAGAVGGPVPAGPAQLALSAVYYDTDDLRLARAGQTLRRRRGGDDPGWHLKLPVGRDTRDEVRLPLGRSNRPPEQLIELTRAAHRGAALAPVAQLDNRRRQWVLTGDDGRPLAEVVDDRVTATRPGDASAPMSWGEIEVELAEGADPEILDRIETELLAAGARRSASASKLGRVLADRLGDGPPQPRARRKSPAGEALLAYLWQQAAAIRRTDPAVRRGLPDAVHQMRVACRRMRSAVQVFAPLLDAERVAGLTDELRWLAGELGAARDLEVLEERIEARVAELPPELVLGPVPAQLTRYFAGRRAEAARAATAALDSDRYLELLGRIDALLADPPLTGRAGRPARQEMPDRVRRSLRRTERALRDADAHPPGEARDIALHGMRKAAKRLRYAAEVSEPVVGKNATRLVDEVKAVQELLGDRQDGVVARPVLRELGAAAHAQGENGFTYGLLYRDEEARAERAEAGLDDAWARLRGRAQWLHG</sequence>
<dbReference type="InterPro" id="IPR023577">
    <property type="entry name" value="CYTH_domain"/>
</dbReference>
<dbReference type="InterPro" id="IPR007899">
    <property type="entry name" value="CHAD_dom"/>
</dbReference>
<evidence type="ECO:0000313" key="4">
    <source>
        <dbReference type="Proteomes" id="UP000820669"/>
    </source>
</evidence>
<dbReference type="Gene3D" id="1.40.20.10">
    <property type="entry name" value="CHAD domain"/>
    <property type="match status" value="1"/>
</dbReference>
<dbReference type="SMART" id="SM01118">
    <property type="entry name" value="CYTH"/>
    <property type="match status" value="1"/>
</dbReference>
<dbReference type="Pfam" id="PF05235">
    <property type="entry name" value="CHAD"/>
    <property type="match status" value="1"/>
</dbReference>
<evidence type="ECO:0000313" key="3">
    <source>
        <dbReference type="EMBL" id="NMH97613.1"/>
    </source>
</evidence>
<dbReference type="PANTHER" id="PTHR39339:SF1">
    <property type="entry name" value="CHAD DOMAIN-CONTAINING PROTEIN"/>
    <property type="match status" value="1"/>
</dbReference>
<feature type="domain" description="CYTH" evidence="1">
    <location>
        <begin position="5"/>
        <end position="208"/>
    </location>
</feature>
<dbReference type="SMART" id="SM00880">
    <property type="entry name" value="CHAD"/>
    <property type="match status" value="1"/>
</dbReference>
<dbReference type="PANTHER" id="PTHR39339">
    <property type="entry name" value="SLR1444 PROTEIN"/>
    <property type="match status" value="1"/>
</dbReference>
<protein>
    <submittedName>
        <fullName evidence="3">CYTH and CHAD domain-containing protein</fullName>
    </submittedName>
</protein>
<accession>A0ABX1S7S9</accession>
<feature type="domain" description="CHAD" evidence="2">
    <location>
        <begin position="218"/>
        <end position="503"/>
    </location>
</feature>
<dbReference type="InterPro" id="IPR038186">
    <property type="entry name" value="CHAD_dom_sf"/>
</dbReference>
<reference evidence="3 4" key="1">
    <citation type="submission" date="2020-04" db="EMBL/GenBank/DDBJ databases">
        <authorList>
            <person name="Klaysubun C."/>
            <person name="Duangmal K."/>
            <person name="Lipun K."/>
        </authorList>
    </citation>
    <scope>NUCLEOTIDE SEQUENCE [LARGE SCALE GENOMIC DNA]</scope>
    <source>
        <strain evidence="3 4">K10HN5</strain>
    </source>
</reference>
<gene>
    <name evidence="3" type="ORF">HF526_09850</name>
</gene>
<dbReference type="EMBL" id="JAAXLA010000014">
    <property type="protein sequence ID" value="NMH97613.1"/>
    <property type="molecule type" value="Genomic_DNA"/>
</dbReference>
<comment type="caution">
    <text evidence="3">The sequence shown here is derived from an EMBL/GenBank/DDBJ whole genome shotgun (WGS) entry which is preliminary data.</text>
</comment>
<dbReference type="Proteomes" id="UP000820669">
    <property type="component" value="Unassembled WGS sequence"/>
</dbReference>
<dbReference type="CDD" id="cd07374">
    <property type="entry name" value="CYTH-like_Pase"/>
    <property type="match status" value="1"/>
</dbReference>
<evidence type="ECO:0000259" key="2">
    <source>
        <dbReference type="PROSITE" id="PS51708"/>
    </source>
</evidence>
<dbReference type="SUPFAM" id="SSF55154">
    <property type="entry name" value="CYTH-like phosphatases"/>
    <property type="match status" value="1"/>
</dbReference>
<dbReference type="PROSITE" id="PS51707">
    <property type="entry name" value="CYTH"/>
    <property type="match status" value="1"/>
</dbReference>
<dbReference type="Pfam" id="PF01928">
    <property type="entry name" value="CYTH"/>
    <property type="match status" value="1"/>
</dbReference>